<dbReference type="AlphaFoldDB" id="A0A1Y2SUZ3"/>
<protein>
    <recommendedName>
        <fullName evidence="7">ABC-2 type transporter transmembrane domain-containing protein</fullName>
    </recommendedName>
</protein>
<evidence type="ECO:0000313" key="9">
    <source>
        <dbReference type="Proteomes" id="UP000243540"/>
    </source>
</evidence>
<feature type="region of interest" description="Disordered" evidence="5">
    <location>
        <begin position="888"/>
        <end position="927"/>
    </location>
</feature>
<gene>
    <name evidence="8" type="ORF">B9T39_04340</name>
</gene>
<feature type="transmembrane region" description="Helical" evidence="6">
    <location>
        <begin position="607"/>
        <end position="630"/>
    </location>
</feature>
<dbReference type="Pfam" id="PF12698">
    <property type="entry name" value="ABC2_membrane_3"/>
    <property type="match status" value="1"/>
</dbReference>
<dbReference type="InterPro" id="IPR017501">
    <property type="entry name" value="Phage_infect_YhgE_C"/>
</dbReference>
<evidence type="ECO:0000256" key="2">
    <source>
        <dbReference type="ARBA" id="ARBA00022692"/>
    </source>
</evidence>
<keyword evidence="2 6" id="KW-0812">Transmembrane</keyword>
<evidence type="ECO:0000256" key="1">
    <source>
        <dbReference type="ARBA" id="ARBA00004141"/>
    </source>
</evidence>
<keyword evidence="4 6" id="KW-0472">Membrane</keyword>
<keyword evidence="3 6" id="KW-1133">Transmembrane helix</keyword>
<dbReference type="PANTHER" id="PTHR43077:SF10">
    <property type="entry name" value="TRANSPORT PERMEASE PROTEIN"/>
    <property type="match status" value="1"/>
</dbReference>
<feature type="transmembrane region" description="Helical" evidence="6">
    <location>
        <begin position="552"/>
        <end position="573"/>
    </location>
</feature>
<name>A0A1Y2SUZ3_9BIFI</name>
<comment type="subcellular location">
    <subcellularLocation>
        <location evidence="1">Membrane</location>
        <topology evidence="1">Multi-pass membrane protein</topology>
    </subcellularLocation>
</comment>
<feature type="domain" description="ABC-2 type transporter transmembrane" evidence="7">
    <location>
        <begin position="435"/>
        <end position="739"/>
    </location>
</feature>
<feature type="transmembrane region" description="Helical" evidence="6">
    <location>
        <begin position="666"/>
        <end position="685"/>
    </location>
</feature>
<sequence length="927" mass="99563">MKRSLNNWVQYRVGVERVWGIFRRDLKAIFTNPVAIIVTIGIAILPSAYAWLNIIANWDPYANTSAITVAVANLDRGGSSDLTGSLNVGEQLEDQLKKNTQLGWTFVKTKNDAVDGVKSGKYYASIVIDEQFSQQLLDMVTASGPQPELEYYVNEKLNPIAPKITDTGATTLDRTLNSTFVSTVAKTVSEKLNISTDDAKKLIQGAHAESIAKIDDTSAALTQMKQKVGEARTSLEDTARGIQSSKNTLSTVRSAVSSAQNSARSAARTADTLTSTASTFSAKTSSSLASAGASLSLLGIQAGQAGSQMSAALGTASTDVATVNGTLTTVIAQNDAAIAQLQTVLDNAANSGLDTNSGVYTQMQQRLDALRTLSQNQKQALAAFTSGTQQALTAANAAAGSLSSSLGSAAVSGGTALNAAASGLGSDSGAQNGAVSGSLVSSLQSASAFSMATATALGQLGTSIDQAQTLLDQISGLLTSTAQTMGTTESSLDSTLSQLTQVRTDMAALDSSQLVQALRGTNVNTESVASFMLSPIQLEQKRIYPVKNYGSAIAPFFTNVALWVGGFTLIALVQLDVKRQYVLAFNAQRRARGQRKLRNRDLYMGRWLLFAAIGVVQAVVATVGDLIIGIQMENPVAFVFAGVVASLVFVSLIYALASTFRHIGKALAVIIVVMQVPGSSGTYPIEIMPEFFRKLEPWLPFTYSNNVMRETIGGFYEGRYWQNLGMLLLFGVFSFVLGLVVRPYLMNLNNLFDRRLADTDLLVGKAPQGSRPRFRLSSAVQSFMRHDEFGRSIRRRAARFAQAYPKLVAWGIGIIFVIPVLFLVLLFTVEAKLVFLMLWLISVVLIDFYLIGLEYVREIYERELGMSELSEDALRAQVLERIVHKWSHEDSADGAENSENSENEESADSTSDVSRETSAVQTAKEGE</sequence>
<dbReference type="InterPro" id="IPR051328">
    <property type="entry name" value="T7SS_ABC-Transporter"/>
</dbReference>
<evidence type="ECO:0000256" key="5">
    <source>
        <dbReference type="SAM" id="MobiDB-lite"/>
    </source>
</evidence>
<evidence type="ECO:0000259" key="7">
    <source>
        <dbReference type="Pfam" id="PF12698"/>
    </source>
</evidence>
<dbReference type="NCBIfam" id="TIGR03062">
    <property type="entry name" value="pip_yhgE_Cterm"/>
    <property type="match status" value="1"/>
</dbReference>
<evidence type="ECO:0000256" key="6">
    <source>
        <dbReference type="SAM" id="Phobius"/>
    </source>
</evidence>
<accession>A0A1Y2SUZ3</accession>
<dbReference type="NCBIfam" id="TIGR03061">
    <property type="entry name" value="pip_yhgE_Nterm"/>
    <property type="match status" value="1"/>
</dbReference>
<reference evidence="8 9" key="1">
    <citation type="submission" date="2017-04" db="EMBL/GenBank/DDBJ databases">
        <title>Draft genome sequences of Alloscardovia macacae UMA81211 and UMA81212 isolated from the feces of a rhesus macaque (Macaca mulatta).</title>
        <authorList>
            <person name="Albert K."/>
            <person name="Sela D.A."/>
        </authorList>
    </citation>
    <scope>NUCLEOTIDE SEQUENCE [LARGE SCALE GENOMIC DNA]</scope>
    <source>
        <strain evidence="8 9">UMA81212</strain>
    </source>
</reference>
<proteinExistence type="predicted"/>
<feature type="transmembrane region" description="Helical" evidence="6">
    <location>
        <begin position="807"/>
        <end position="827"/>
    </location>
</feature>
<dbReference type="Gene3D" id="3.40.1710.10">
    <property type="entry name" value="abc type-2 transporter like domain"/>
    <property type="match status" value="1"/>
</dbReference>
<dbReference type="PANTHER" id="PTHR43077">
    <property type="entry name" value="TRANSPORT PERMEASE YVFS-RELATED"/>
    <property type="match status" value="1"/>
</dbReference>
<feature type="transmembrane region" description="Helical" evidence="6">
    <location>
        <begin position="724"/>
        <end position="745"/>
    </location>
</feature>
<evidence type="ECO:0000256" key="4">
    <source>
        <dbReference type="ARBA" id="ARBA00023136"/>
    </source>
</evidence>
<dbReference type="InterPro" id="IPR013525">
    <property type="entry name" value="ABC2_TM"/>
</dbReference>
<evidence type="ECO:0000313" key="8">
    <source>
        <dbReference type="EMBL" id="OTA29117.1"/>
    </source>
</evidence>
<dbReference type="EMBL" id="NEKC01000008">
    <property type="protein sequence ID" value="OTA29117.1"/>
    <property type="molecule type" value="Genomic_DNA"/>
</dbReference>
<dbReference type="InterPro" id="IPR017500">
    <property type="entry name" value="Phage_infect_YhgE_N"/>
</dbReference>
<feature type="transmembrane region" description="Helical" evidence="6">
    <location>
        <begin position="833"/>
        <end position="856"/>
    </location>
</feature>
<dbReference type="Proteomes" id="UP000243540">
    <property type="component" value="Unassembled WGS sequence"/>
</dbReference>
<dbReference type="STRING" id="1160091.B9T39_04340"/>
<feature type="transmembrane region" description="Helical" evidence="6">
    <location>
        <begin position="29"/>
        <end position="52"/>
    </location>
</feature>
<comment type="caution">
    <text evidence="8">The sequence shown here is derived from an EMBL/GenBank/DDBJ whole genome shotgun (WGS) entry which is preliminary data.</text>
</comment>
<dbReference type="GO" id="GO:0016020">
    <property type="term" value="C:membrane"/>
    <property type="evidence" value="ECO:0007669"/>
    <property type="project" value="UniProtKB-SubCell"/>
</dbReference>
<organism evidence="8 9">
    <name type="scientific">Alloscardovia macacae</name>
    <dbReference type="NCBI Taxonomy" id="1160091"/>
    <lineage>
        <taxon>Bacteria</taxon>
        <taxon>Bacillati</taxon>
        <taxon>Actinomycetota</taxon>
        <taxon>Actinomycetes</taxon>
        <taxon>Bifidobacteriales</taxon>
        <taxon>Bifidobacteriaceae</taxon>
        <taxon>Alloscardovia</taxon>
    </lineage>
</organism>
<feature type="transmembrane region" description="Helical" evidence="6">
    <location>
        <begin position="636"/>
        <end position="657"/>
    </location>
</feature>
<evidence type="ECO:0000256" key="3">
    <source>
        <dbReference type="ARBA" id="ARBA00022989"/>
    </source>
</evidence>
<dbReference type="GO" id="GO:0140359">
    <property type="term" value="F:ABC-type transporter activity"/>
    <property type="evidence" value="ECO:0007669"/>
    <property type="project" value="InterPro"/>
</dbReference>
<dbReference type="OrthoDB" id="9811483at2"/>